<dbReference type="PANTHER" id="PTHR22883">
    <property type="entry name" value="ZINC FINGER DHHC DOMAIN CONTAINING PROTEIN"/>
    <property type="match status" value="1"/>
</dbReference>
<evidence type="ECO:0000256" key="3">
    <source>
        <dbReference type="ARBA" id="ARBA00022692"/>
    </source>
</evidence>
<keyword evidence="13" id="KW-1185">Reference proteome</keyword>
<dbReference type="STRING" id="796604.A0A2X0LZM6"/>
<evidence type="ECO:0000256" key="1">
    <source>
        <dbReference type="ARBA" id="ARBA00004141"/>
    </source>
</evidence>
<dbReference type="GO" id="GO:0005783">
    <property type="term" value="C:endoplasmic reticulum"/>
    <property type="evidence" value="ECO:0007669"/>
    <property type="project" value="TreeGrafter"/>
</dbReference>
<organism evidence="12 13">
    <name type="scientific">Microbotryum silenes-dioicae</name>
    <dbReference type="NCBI Taxonomy" id="796604"/>
    <lineage>
        <taxon>Eukaryota</taxon>
        <taxon>Fungi</taxon>
        <taxon>Dikarya</taxon>
        <taxon>Basidiomycota</taxon>
        <taxon>Pucciniomycotina</taxon>
        <taxon>Microbotryomycetes</taxon>
        <taxon>Microbotryales</taxon>
        <taxon>Microbotryaceae</taxon>
        <taxon>Microbotryum</taxon>
    </lineage>
</organism>
<dbReference type="EC" id="2.3.1.225" evidence="10"/>
<evidence type="ECO:0000256" key="2">
    <source>
        <dbReference type="ARBA" id="ARBA00022679"/>
    </source>
</evidence>
<evidence type="ECO:0000259" key="11">
    <source>
        <dbReference type="Pfam" id="PF01529"/>
    </source>
</evidence>
<evidence type="ECO:0000256" key="8">
    <source>
        <dbReference type="ARBA" id="ARBA00023315"/>
    </source>
</evidence>
<feature type="transmembrane region" description="Helical" evidence="10">
    <location>
        <begin position="348"/>
        <end position="370"/>
    </location>
</feature>
<keyword evidence="2 10" id="KW-0808">Transferase</keyword>
<keyword evidence="8 10" id="KW-0012">Acyltransferase</keyword>
<reference evidence="12 13" key="1">
    <citation type="submission" date="2016-11" db="EMBL/GenBank/DDBJ databases">
        <authorList>
            <person name="Jaros S."/>
            <person name="Januszkiewicz K."/>
            <person name="Wedrychowicz H."/>
        </authorList>
    </citation>
    <scope>NUCLEOTIDE SEQUENCE [LARGE SCALE GENOMIC DNA]</scope>
</reference>
<feature type="transmembrane region" description="Helical" evidence="10">
    <location>
        <begin position="93"/>
        <end position="112"/>
    </location>
</feature>
<keyword evidence="7" id="KW-0449">Lipoprotein</keyword>
<dbReference type="InterPro" id="IPR039859">
    <property type="entry name" value="PFA4/ZDH16/20/ERF2-like"/>
</dbReference>
<name>A0A2X0LZM6_9BASI</name>
<feature type="transmembrane region" description="Helical" evidence="10">
    <location>
        <begin position="209"/>
        <end position="230"/>
    </location>
</feature>
<keyword evidence="3 10" id="KW-0812">Transmembrane</keyword>
<dbReference type="EMBL" id="FQNC01000041">
    <property type="protein sequence ID" value="SGY35278.1"/>
    <property type="molecule type" value="Genomic_DNA"/>
</dbReference>
<dbReference type="InterPro" id="IPR001594">
    <property type="entry name" value="Palmitoyltrfase_DHHC"/>
</dbReference>
<comment type="subcellular location">
    <subcellularLocation>
        <location evidence="1">Membrane</location>
        <topology evidence="1">Multi-pass membrane protein</topology>
    </subcellularLocation>
</comment>
<dbReference type="GO" id="GO:0016020">
    <property type="term" value="C:membrane"/>
    <property type="evidence" value="ECO:0007669"/>
    <property type="project" value="UniProtKB-SubCell"/>
</dbReference>
<comment type="similarity">
    <text evidence="10">Belongs to the DHHC palmitoyltransferase family.</text>
</comment>
<feature type="domain" description="Palmitoyltransferase DHHC" evidence="11">
    <location>
        <begin position="172"/>
        <end position="228"/>
    </location>
</feature>
<evidence type="ECO:0000256" key="5">
    <source>
        <dbReference type="ARBA" id="ARBA00023136"/>
    </source>
</evidence>
<keyword evidence="6" id="KW-0564">Palmitate</keyword>
<gene>
    <name evidence="12" type="primary">BQ5605_C002g01746</name>
    <name evidence="12" type="ORF">BQ5605_C002G01746</name>
</gene>
<dbReference type="GO" id="GO:0005794">
    <property type="term" value="C:Golgi apparatus"/>
    <property type="evidence" value="ECO:0007669"/>
    <property type="project" value="TreeGrafter"/>
</dbReference>
<keyword evidence="5 10" id="KW-0472">Membrane</keyword>
<dbReference type="Proteomes" id="UP000249464">
    <property type="component" value="Unassembled WGS sequence"/>
</dbReference>
<comment type="domain">
    <text evidence="10">The DHHC domain is required for palmitoyltransferase activity.</text>
</comment>
<dbReference type="GO" id="GO:0019706">
    <property type="term" value="F:protein-cysteine S-palmitoyltransferase activity"/>
    <property type="evidence" value="ECO:0007669"/>
    <property type="project" value="UniProtKB-EC"/>
</dbReference>
<feature type="transmembrane region" description="Helical" evidence="10">
    <location>
        <begin position="250"/>
        <end position="273"/>
    </location>
</feature>
<proteinExistence type="inferred from homology"/>
<feature type="transmembrane region" description="Helical" evidence="10">
    <location>
        <begin position="51"/>
        <end position="73"/>
    </location>
</feature>
<evidence type="ECO:0000313" key="13">
    <source>
        <dbReference type="Proteomes" id="UP000249464"/>
    </source>
</evidence>
<evidence type="ECO:0000256" key="10">
    <source>
        <dbReference type="RuleBase" id="RU079119"/>
    </source>
</evidence>
<dbReference type="GO" id="GO:0006612">
    <property type="term" value="P:protein targeting to membrane"/>
    <property type="evidence" value="ECO:0007669"/>
    <property type="project" value="TreeGrafter"/>
</dbReference>
<protein>
    <recommendedName>
        <fullName evidence="10">Palmitoyltransferase</fullName>
        <ecNumber evidence="10">2.3.1.225</ecNumber>
    </recommendedName>
</protein>
<dbReference type="AlphaFoldDB" id="A0A2X0LZM6"/>
<accession>A0A2X0LZM6</accession>
<evidence type="ECO:0000256" key="9">
    <source>
        <dbReference type="ARBA" id="ARBA00048048"/>
    </source>
</evidence>
<evidence type="ECO:0000313" key="12">
    <source>
        <dbReference type="EMBL" id="SGY35278.1"/>
    </source>
</evidence>
<evidence type="ECO:0000256" key="6">
    <source>
        <dbReference type="ARBA" id="ARBA00023139"/>
    </source>
</evidence>
<keyword evidence="4 10" id="KW-1133">Transmembrane helix</keyword>
<dbReference type="PROSITE" id="PS50216">
    <property type="entry name" value="DHHC"/>
    <property type="match status" value="1"/>
</dbReference>
<comment type="catalytic activity">
    <reaction evidence="9 10">
        <text>L-cysteinyl-[protein] + hexadecanoyl-CoA = S-hexadecanoyl-L-cysteinyl-[protein] + CoA</text>
        <dbReference type="Rhea" id="RHEA:36683"/>
        <dbReference type="Rhea" id="RHEA-COMP:10131"/>
        <dbReference type="Rhea" id="RHEA-COMP:11032"/>
        <dbReference type="ChEBI" id="CHEBI:29950"/>
        <dbReference type="ChEBI" id="CHEBI:57287"/>
        <dbReference type="ChEBI" id="CHEBI:57379"/>
        <dbReference type="ChEBI" id="CHEBI:74151"/>
        <dbReference type="EC" id="2.3.1.225"/>
    </reaction>
</comment>
<sequence>MTLEHAASRALVAAQESTRLIDTQTRVHAPGNTDSASARRRRARSRWTRPNVILGKLIPPLLIVLAYKGYALGMVQTANYLALVRGRHSVARMYQLQFIVLLSVVILCFGLVRFASHRIDGDGEPPIEVQQRKVVCPQPQLPRTCVRNSSRAVTQSHKFSIGQIFECNSDGKAKMCNQCKRWRPVKARHCNDCGVCIPGFDHHCPFMDACIAIESIKPFFCFLVVCLANLESADGFPSSPLHTFVHFFSGQAAVLLIGISIIPLLPIIYEALMRVLETTWDSVELRERWWDRKLSWIGGPVTRYAYGIFIAYRVYGSSSHPPLLRVRGHQDPTYDPCPLLSSPHFGPLLVVVTAVFVMLVGIAMITTIILNARQGLSAVQVERIRRHRARSSSKSKTYNPRIYIYLPPAPRTQTSSLSVLVEGEQNPPEEGVIIAVDPEEPLFDLGASKNLEALLGQKWWEWGMPWRRSRIVEGDEMFNPKVITQLREKARKQP</sequence>
<evidence type="ECO:0000256" key="7">
    <source>
        <dbReference type="ARBA" id="ARBA00023288"/>
    </source>
</evidence>
<evidence type="ECO:0000256" key="4">
    <source>
        <dbReference type="ARBA" id="ARBA00022989"/>
    </source>
</evidence>
<dbReference type="Pfam" id="PF01529">
    <property type="entry name" value="DHHC"/>
    <property type="match status" value="1"/>
</dbReference>
<feature type="transmembrane region" description="Helical" evidence="10">
    <location>
        <begin position="294"/>
        <end position="315"/>
    </location>
</feature>